<reference evidence="8" key="1">
    <citation type="journal article" date="2014" name="Int. J. Syst. Evol. Microbiol.">
        <title>Complete genome sequence of Corynebacterium casei LMG S-19264T (=DSM 44701T), isolated from a smear-ripened cheese.</title>
        <authorList>
            <consortium name="US DOE Joint Genome Institute (JGI-PGF)"/>
            <person name="Walter F."/>
            <person name="Albersmeier A."/>
            <person name="Kalinowski J."/>
            <person name="Ruckert C."/>
        </authorList>
    </citation>
    <scope>NUCLEOTIDE SEQUENCE</scope>
    <source>
        <strain evidence="8">NBRC 110071</strain>
    </source>
</reference>
<dbReference type="PANTHER" id="PTHR30287">
    <property type="entry name" value="MEMBRANE COMPONENT OF PREDICTED ABC SUPERFAMILY METABOLITE UPTAKE TRANSPORTER"/>
    <property type="match status" value="1"/>
</dbReference>
<dbReference type="PANTHER" id="PTHR30287:SF1">
    <property type="entry name" value="INNER MEMBRANE PROTEIN"/>
    <property type="match status" value="1"/>
</dbReference>
<reference evidence="8" key="2">
    <citation type="submission" date="2023-01" db="EMBL/GenBank/DDBJ databases">
        <title>Draft genome sequence of Litoribrevibacter albus strain NBRC 110071.</title>
        <authorList>
            <person name="Sun Q."/>
            <person name="Mori K."/>
        </authorList>
    </citation>
    <scope>NUCLEOTIDE SEQUENCE</scope>
    <source>
        <strain evidence="8">NBRC 110071</strain>
    </source>
</reference>
<evidence type="ECO:0000256" key="1">
    <source>
        <dbReference type="ARBA" id="ARBA00004651"/>
    </source>
</evidence>
<evidence type="ECO:0000259" key="7">
    <source>
        <dbReference type="Pfam" id="PF02687"/>
    </source>
</evidence>
<keyword evidence="5 6" id="KW-0472">Membrane</keyword>
<evidence type="ECO:0000256" key="5">
    <source>
        <dbReference type="ARBA" id="ARBA00023136"/>
    </source>
</evidence>
<accession>A0AA37W7A0</accession>
<feature type="transmembrane region" description="Helical" evidence="6">
    <location>
        <begin position="431"/>
        <end position="457"/>
    </location>
</feature>
<evidence type="ECO:0000256" key="3">
    <source>
        <dbReference type="ARBA" id="ARBA00022692"/>
    </source>
</evidence>
<feature type="transmembrane region" description="Helical" evidence="6">
    <location>
        <begin position="478"/>
        <end position="502"/>
    </location>
</feature>
<dbReference type="Proteomes" id="UP001161389">
    <property type="component" value="Unassembled WGS sequence"/>
</dbReference>
<sequence length="860" mass="95485">MSPSISIARKHWWKDISSAEMRLLFIATLIAALSMTMITTFTDRLTRTMSYRASELIVGDLTLQSQNPISESIISEAKQRGFLHSPALSFSTMAFANDQLQLTQIRAVSDNYPLKGTITIADQPFGTGAPSAQPPTPGSVWAEQRVMHALGLSLGDTVEIGDALFTVDKILVQDADRSGNFYSPFGAMIMRMEDVEKTAVLGPGSRILHKHYFRAPQTTSTQDQTDDVTQTRLIQEFADWLTPQLTEHEKLRGAVSSETSMGSAVQRAQQYLGLASLVAVLLAGVAIAMSSQRYSERHYQTAALLRCLGASQQQISRIFLVKILMTGVLAVTLGSALGFLAHYLLFELMKSLIPSDILPARWTPVLISMSAGLIVLMAFSLAPIQKLKEVSPVRVLRRELNPKPVKLNAFYLIAIVCMGGLAYLLTQHLQLTLIFVVGLVVMAVLFSALSAALLVALHKLAPKLPKKVQLGFNQLYRHRYYAISQLSAFAFIFTAITLILVVRTDLFSRWQASIPANTPNHFAINILPDKINAFDQFLNKAGVDGSESYPIVRGRLIEINQQIVQEAVSKEDQPNAIRRELNLTWSEHPGADTEIVAGKWWPELNTSSNQAATAAHQDARNFEHNYVSIESELADKLGVALGDILTFKVAGKRLDAEVSSIRKVQWDNFKPNFYMIFPPGTLNAFHHTYLKSFYMDAQDHQTLIDLNREFKAVSIIPVEQIIQQIRGILDQTTVAVEYILLLVLAAGLVLLFATLQSTLSIRRHEAAIYRTLGASGNYINQLVIYEYLWLALLASGLAMFATEALSFALYHRIFEAEWQLHWSLWLATPLGAISVIVASGWYGSRPVIQASPNRLLREVS</sequence>
<dbReference type="Pfam" id="PF02687">
    <property type="entry name" value="FtsX"/>
    <property type="match status" value="2"/>
</dbReference>
<protein>
    <recommendedName>
        <fullName evidence="7">ABC3 transporter permease C-terminal domain-containing protein</fullName>
    </recommendedName>
</protein>
<keyword evidence="9" id="KW-1185">Reference proteome</keyword>
<evidence type="ECO:0000256" key="2">
    <source>
        <dbReference type="ARBA" id="ARBA00022475"/>
    </source>
</evidence>
<feature type="domain" description="ABC3 transporter permease C-terminal" evidence="7">
    <location>
        <begin position="274"/>
        <end position="389"/>
    </location>
</feature>
<dbReference type="InterPro" id="IPR038766">
    <property type="entry name" value="Membrane_comp_ABC_pdt"/>
</dbReference>
<feature type="transmembrane region" description="Helical" evidence="6">
    <location>
        <begin position="405"/>
        <end position="425"/>
    </location>
</feature>
<keyword evidence="4 6" id="KW-1133">Transmembrane helix</keyword>
<evidence type="ECO:0000313" key="9">
    <source>
        <dbReference type="Proteomes" id="UP001161389"/>
    </source>
</evidence>
<feature type="transmembrane region" description="Helical" evidence="6">
    <location>
        <begin position="735"/>
        <end position="755"/>
    </location>
</feature>
<dbReference type="InterPro" id="IPR003838">
    <property type="entry name" value="ABC3_permease_C"/>
</dbReference>
<feature type="transmembrane region" description="Helical" evidence="6">
    <location>
        <begin position="822"/>
        <end position="844"/>
    </location>
</feature>
<feature type="transmembrane region" description="Helical" evidence="6">
    <location>
        <begin position="319"/>
        <end position="345"/>
    </location>
</feature>
<dbReference type="GO" id="GO:0005886">
    <property type="term" value="C:plasma membrane"/>
    <property type="evidence" value="ECO:0007669"/>
    <property type="project" value="UniProtKB-SubCell"/>
</dbReference>
<gene>
    <name evidence="8" type="ORF">GCM10007876_15730</name>
</gene>
<keyword evidence="2" id="KW-1003">Cell membrane</keyword>
<feature type="domain" description="ABC3 transporter permease C-terminal" evidence="7">
    <location>
        <begin position="739"/>
        <end position="852"/>
    </location>
</feature>
<dbReference type="RefSeq" id="WP_284380584.1">
    <property type="nucleotide sequence ID" value="NZ_BSNM01000011.1"/>
</dbReference>
<feature type="transmembrane region" description="Helical" evidence="6">
    <location>
        <begin position="271"/>
        <end position="289"/>
    </location>
</feature>
<comment type="caution">
    <text evidence="8">The sequence shown here is derived from an EMBL/GenBank/DDBJ whole genome shotgun (WGS) entry which is preliminary data.</text>
</comment>
<evidence type="ECO:0000256" key="6">
    <source>
        <dbReference type="SAM" id="Phobius"/>
    </source>
</evidence>
<organism evidence="8 9">
    <name type="scientific">Litoribrevibacter albus</name>
    <dbReference type="NCBI Taxonomy" id="1473156"/>
    <lineage>
        <taxon>Bacteria</taxon>
        <taxon>Pseudomonadati</taxon>
        <taxon>Pseudomonadota</taxon>
        <taxon>Gammaproteobacteria</taxon>
        <taxon>Oceanospirillales</taxon>
        <taxon>Oceanospirillaceae</taxon>
        <taxon>Litoribrevibacter</taxon>
    </lineage>
</organism>
<dbReference type="EMBL" id="BSNM01000011">
    <property type="protein sequence ID" value="GLQ31094.1"/>
    <property type="molecule type" value="Genomic_DNA"/>
</dbReference>
<comment type="subcellular location">
    <subcellularLocation>
        <location evidence="1">Cell membrane</location>
        <topology evidence="1">Multi-pass membrane protein</topology>
    </subcellularLocation>
</comment>
<dbReference type="AlphaFoldDB" id="A0AA37W7A0"/>
<name>A0AA37W7A0_9GAMM</name>
<evidence type="ECO:0000313" key="8">
    <source>
        <dbReference type="EMBL" id="GLQ31094.1"/>
    </source>
</evidence>
<evidence type="ECO:0000256" key="4">
    <source>
        <dbReference type="ARBA" id="ARBA00022989"/>
    </source>
</evidence>
<feature type="transmembrane region" description="Helical" evidence="6">
    <location>
        <begin position="365"/>
        <end position="384"/>
    </location>
</feature>
<proteinExistence type="predicted"/>
<keyword evidence="3 6" id="KW-0812">Transmembrane</keyword>
<feature type="transmembrane region" description="Helical" evidence="6">
    <location>
        <begin position="787"/>
        <end position="810"/>
    </location>
</feature>